<gene>
    <name evidence="1" type="ORF">JR316_0005516</name>
</gene>
<sequence>MQVALRKRAAAQEQVESMRSHHIQLSIHTGARRKLEATLTGTRWRLSENGFSFKYMLRAFHSISLHPHPHRFAQSPLQLQSIK</sequence>
<name>A0ACB8GZD0_PSICU</name>
<evidence type="ECO:0000313" key="1">
    <source>
        <dbReference type="EMBL" id="KAH9480998.1"/>
    </source>
</evidence>
<reference evidence="1" key="1">
    <citation type="submission" date="2021-10" db="EMBL/GenBank/DDBJ databases">
        <title>Psilocybe cubensis genome.</title>
        <authorList>
            <person name="Mckernan K.J."/>
            <person name="Crawford S."/>
            <person name="Trippe A."/>
            <person name="Kane L.T."/>
            <person name="Mclaughlin S."/>
        </authorList>
    </citation>
    <scope>NUCLEOTIDE SEQUENCE</scope>
    <source>
        <strain evidence="1">MGC-MH-2018</strain>
    </source>
</reference>
<accession>A0ACB8GZD0</accession>
<comment type="caution">
    <text evidence="1">The sequence shown here is derived from an EMBL/GenBank/DDBJ whole genome shotgun (WGS) entry which is preliminary data.</text>
</comment>
<protein>
    <submittedName>
        <fullName evidence="1">Uncharacterized protein</fullName>
    </submittedName>
</protein>
<dbReference type="Proteomes" id="UP000664032">
    <property type="component" value="Unassembled WGS sequence"/>
</dbReference>
<keyword evidence="2" id="KW-1185">Reference proteome</keyword>
<proteinExistence type="predicted"/>
<dbReference type="EMBL" id="JAFIQS020000005">
    <property type="protein sequence ID" value="KAH9480998.1"/>
    <property type="molecule type" value="Genomic_DNA"/>
</dbReference>
<organism evidence="1 2">
    <name type="scientific">Psilocybe cubensis</name>
    <name type="common">Psychedelic mushroom</name>
    <name type="synonym">Stropharia cubensis</name>
    <dbReference type="NCBI Taxonomy" id="181762"/>
    <lineage>
        <taxon>Eukaryota</taxon>
        <taxon>Fungi</taxon>
        <taxon>Dikarya</taxon>
        <taxon>Basidiomycota</taxon>
        <taxon>Agaricomycotina</taxon>
        <taxon>Agaricomycetes</taxon>
        <taxon>Agaricomycetidae</taxon>
        <taxon>Agaricales</taxon>
        <taxon>Agaricineae</taxon>
        <taxon>Strophariaceae</taxon>
        <taxon>Psilocybe</taxon>
    </lineage>
</organism>
<evidence type="ECO:0000313" key="2">
    <source>
        <dbReference type="Proteomes" id="UP000664032"/>
    </source>
</evidence>